<feature type="domain" description="Response regulatory" evidence="2">
    <location>
        <begin position="1"/>
        <end position="94"/>
    </location>
</feature>
<keyword evidence="1" id="KW-0597">Phosphoprotein</keyword>
<accession>A0A9D7FAL1</accession>
<dbReference type="GO" id="GO:0000160">
    <property type="term" value="P:phosphorelay signal transduction system"/>
    <property type="evidence" value="ECO:0007669"/>
    <property type="project" value="InterPro"/>
</dbReference>
<reference evidence="3" key="1">
    <citation type="submission" date="2020-10" db="EMBL/GenBank/DDBJ databases">
        <title>Connecting structure to function with the recovery of over 1000 high-quality activated sludge metagenome-assembled genomes encoding full-length rRNA genes using long-read sequencing.</title>
        <authorList>
            <person name="Singleton C.M."/>
            <person name="Petriglieri F."/>
            <person name="Kristensen J.M."/>
            <person name="Kirkegaard R.H."/>
            <person name="Michaelsen T.Y."/>
            <person name="Andersen M.H."/>
            <person name="Karst S.M."/>
            <person name="Dueholm M.S."/>
            <person name="Nielsen P.H."/>
            <person name="Albertsen M."/>
        </authorList>
    </citation>
    <scope>NUCLEOTIDE SEQUENCE</scope>
    <source>
        <strain evidence="3">EsbW_18-Q3-R4-48_MAXAC.044</strain>
    </source>
</reference>
<evidence type="ECO:0000313" key="4">
    <source>
        <dbReference type="Proteomes" id="UP000886602"/>
    </source>
</evidence>
<evidence type="ECO:0000256" key="1">
    <source>
        <dbReference type="PROSITE-ProRule" id="PRU00169"/>
    </source>
</evidence>
<feature type="modified residue" description="4-aspartylphosphate" evidence="1">
    <location>
        <position position="25"/>
    </location>
</feature>
<dbReference type="EMBL" id="JADJNC010000062">
    <property type="protein sequence ID" value="MBK7425122.1"/>
    <property type="molecule type" value="Genomic_DNA"/>
</dbReference>
<evidence type="ECO:0000259" key="2">
    <source>
        <dbReference type="PROSITE" id="PS50110"/>
    </source>
</evidence>
<dbReference type="Pfam" id="PF00072">
    <property type="entry name" value="Response_reg"/>
    <property type="match status" value="1"/>
</dbReference>
<protein>
    <submittedName>
        <fullName evidence="3">Response regulator</fullName>
    </submittedName>
</protein>
<dbReference type="InterPro" id="IPR011006">
    <property type="entry name" value="CheY-like_superfamily"/>
</dbReference>
<sequence length="121" mass="13918">MHNAGSSAEVLRQVKAYSFDIIFSDYQLEDGRDGQQLLEELRQKHLISLSTVFMVITAERAYHNVVSLAELAPDDYLIKPFWPINCMPVWSGQSTRSSSLQRYSGIWITGHLPMRWWPVSC</sequence>
<comment type="caution">
    <text evidence="3">The sequence shown here is derived from an EMBL/GenBank/DDBJ whole genome shotgun (WGS) entry which is preliminary data.</text>
</comment>
<gene>
    <name evidence="3" type="ORF">IPJ48_19755</name>
</gene>
<proteinExistence type="predicted"/>
<dbReference type="AlphaFoldDB" id="A0A9D7FAL1"/>
<dbReference type="Proteomes" id="UP000886602">
    <property type="component" value="Unassembled WGS sequence"/>
</dbReference>
<dbReference type="PROSITE" id="PS50110">
    <property type="entry name" value="RESPONSE_REGULATORY"/>
    <property type="match status" value="1"/>
</dbReference>
<dbReference type="InterPro" id="IPR001789">
    <property type="entry name" value="Sig_transdc_resp-reg_receiver"/>
</dbReference>
<name>A0A9D7FAL1_9RHOO</name>
<evidence type="ECO:0000313" key="3">
    <source>
        <dbReference type="EMBL" id="MBK7425122.1"/>
    </source>
</evidence>
<dbReference type="Gene3D" id="3.40.50.2300">
    <property type="match status" value="1"/>
</dbReference>
<organism evidence="3 4">
    <name type="scientific">Candidatus Propionivibrio dominans</name>
    <dbReference type="NCBI Taxonomy" id="2954373"/>
    <lineage>
        <taxon>Bacteria</taxon>
        <taxon>Pseudomonadati</taxon>
        <taxon>Pseudomonadota</taxon>
        <taxon>Betaproteobacteria</taxon>
        <taxon>Rhodocyclales</taxon>
        <taxon>Rhodocyclaceae</taxon>
        <taxon>Propionivibrio</taxon>
    </lineage>
</organism>
<dbReference type="SUPFAM" id="SSF52172">
    <property type="entry name" value="CheY-like"/>
    <property type="match status" value="1"/>
</dbReference>